<dbReference type="STRING" id="425265.A8PYV6"/>
<dbReference type="KEGG" id="mgl:MGL_1731"/>
<gene>
    <name evidence="1" type="ORF">MGL_1731</name>
</gene>
<dbReference type="EMBL" id="AAYY01000004">
    <property type="protein sequence ID" value="EDP44334.1"/>
    <property type="molecule type" value="Genomic_DNA"/>
</dbReference>
<name>A8PYV6_MALGO</name>
<dbReference type="GeneID" id="5855855"/>
<dbReference type="AlphaFoldDB" id="A8PYV6"/>
<dbReference type="PANTHER" id="PTHR43550">
    <property type="entry name" value="3-KETODIHYDROSPHINGOSINE REDUCTASE"/>
    <property type="match status" value="1"/>
</dbReference>
<dbReference type="PANTHER" id="PTHR43550:SF3">
    <property type="entry name" value="3-KETODIHYDROSPHINGOSINE REDUCTASE"/>
    <property type="match status" value="1"/>
</dbReference>
<dbReference type="RefSeq" id="XP_001731548.1">
    <property type="nucleotide sequence ID" value="XM_001731496.1"/>
</dbReference>
<proteinExistence type="predicted"/>
<dbReference type="SUPFAM" id="SSF51735">
    <property type="entry name" value="NAD(P)-binding Rossmann-fold domains"/>
    <property type="match status" value="1"/>
</dbReference>
<dbReference type="InParanoid" id="A8PYV6"/>
<dbReference type="VEuPathDB" id="FungiDB:MGL_1731"/>
<evidence type="ECO:0000313" key="1">
    <source>
        <dbReference type="EMBL" id="EDP44334.1"/>
    </source>
</evidence>
<sequence>MKYAIRGLAESLRSELQMHGIQVHMYFPATILSPGLEEENKSKPQLTKDIEGTDEGLTPEACAQHLLRGVERNEFSITDGLVGLLLRISSGGCAPGNNFLLDSIFMLPSRIQLKLCTSVILKCSQTGFDSCSLAPHVLASLL</sequence>
<dbReference type="GO" id="GO:0006666">
    <property type="term" value="P:3-keto-sphinganine metabolic process"/>
    <property type="evidence" value="ECO:0007669"/>
    <property type="project" value="TreeGrafter"/>
</dbReference>
<dbReference type="Proteomes" id="UP000008837">
    <property type="component" value="Unassembled WGS sequence"/>
</dbReference>
<protein>
    <submittedName>
        <fullName evidence="1">Uncharacterized protein</fullName>
    </submittedName>
</protein>
<dbReference type="OrthoDB" id="10267115at2759"/>
<comment type="caution">
    <text evidence="1">The sequence shown here is derived from an EMBL/GenBank/DDBJ whole genome shotgun (WGS) entry which is preliminary data.</text>
</comment>
<dbReference type="InterPro" id="IPR036291">
    <property type="entry name" value="NAD(P)-bd_dom_sf"/>
</dbReference>
<organism evidence="1 2">
    <name type="scientific">Malassezia globosa (strain ATCC MYA-4612 / CBS 7966)</name>
    <name type="common">Dandruff-associated fungus</name>
    <dbReference type="NCBI Taxonomy" id="425265"/>
    <lineage>
        <taxon>Eukaryota</taxon>
        <taxon>Fungi</taxon>
        <taxon>Dikarya</taxon>
        <taxon>Basidiomycota</taxon>
        <taxon>Ustilaginomycotina</taxon>
        <taxon>Malasseziomycetes</taxon>
        <taxon>Malasseziales</taxon>
        <taxon>Malasseziaceae</taxon>
        <taxon>Malassezia</taxon>
    </lineage>
</organism>
<evidence type="ECO:0000313" key="2">
    <source>
        <dbReference type="Proteomes" id="UP000008837"/>
    </source>
</evidence>
<dbReference type="GO" id="GO:0005789">
    <property type="term" value="C:endoplasmic reticulum membrane"/>
    <property type="evidence" value="ECO:0007669"/>
    <property type="project" value="TreeGrafter"/>
</dbReference>
<accession>A8PYV6</accession>
<reference evidence="1 2" key="1">
    <citation type="journal article" date="2007" name="Proc. Natl. Acad. Sci. U.S.A.">
        <title>Dandruff-associated Malassezia genomes reveal convergent and divergent virulence traits shared with plant and human fungal pathogens.</title>
        <authorList>
            <person name="Xu J."/>
            <person name="Saunders C.W."/>
            <person name="Hu P."/>
            <person name="Grant R.A."/>
            <person name="Boekhout T."/>
            <person name="Kuramae E.E."/>
            <person name="Kronstad J.W."/>
            <person name="Deangelis Y.M."/>
            <person name="Reeder N.L."/>
            <person name="Johnstone K.R."/>
            <person name="Leland M."/>
            <person name="Fieno A.M."/>
            <person name="Begley W.M."/>
            <person name="Sun Y."/>
            <person name="Lacey M.P."/>
            <person name="Chaudhary T."/>
            <person name="Keough T."/>
            <person name="Chu L."/>
            <person name="Sears R."/>
            <person name="Yuan B."/>
            <person name="Dawson T.L.Jr."/>
        </authorList>
    </citation>
    <scope>NUCLEOTIDE SEQUENCE [LARGE SCALE GENOMIC DNA]</scope>
    <source>
        <strain evidence="2">ATCC MYA-4612 / CBS 7966</strain>
    </source>
</reference>
<dbReference type="Gene3D" id="3.40.50.720">
    <property type="entry name" value="NAD(P)-binding Rossmann-like Domain"/>
    <property type="match status" value="1"/>
</dbReference>
<dbReference type="GO" id="GO:0047560">
    <property type="term" value="F:3-dehydrosphinganine reductase activity"/>
    <property type="evidence" value="ECO:0007669"/>
    <property type="project" value="TreeGrafter"/>
</dbReference>
<dbReference type="GO" id="GO:0030148">
    <property type="term" value="P:sphingolipid biosynthetic process"/>
    <property type="evidence" value="ECO:0007669"/>
    <property type="project" value="TreeGrafter"/>
</dbReference>
<keyword evidence="2" id="KW-1185">Reference proteome</keyword>